<dbReference type="SMART" id="SM00420">
    <property type="entry name" value="HTH_DEOR"/>
    <property type="match status" value="1"/>
</dbReference>
<dbReference type="AlphaFoldDB" id="A0A7W9HJF2"/>
<dbReference type="PRINTS" id="PR00037">
    <property type="entry name" value="HTHLACR"/>
</dbReference>
<dbReference type="InterPro" id="IPR028082">
    <property type="entry name" value="Peripla_BP_I"/>
</dbReference>
<keyword evidence="2 5" id="KW-0238">DNA-binding</keyword>
<dbReference type="Proteomes" id="UP000552097">
    <property type="component" value="Unassembled WGS sequence"/>
</dbReference>
<dbReference type="InterPro" id="IPR046335">
    <property type="entry name" value="LacI/GalR-like_sensor"/>
</dbReference>
<dbReference type="InterPro" id="IPR001034">
    <property type="entry name" value="DeoR_HTH"/>
</dbReference>
<dbReference type="InterPro" id="IPR018356">
    <property type="entry name" value="Tscrpt_reg_HTH_DeoR_CS"/>
</dbReference>
<protein>
    <submittedName>
        <fullName evidence="5">DNA-binding LacI/PurR family transcriptional regulator</fullName>
    </submittedName>
</protein>
<keyword evidence="3" id="KW-0804">Transcription</keyword>
<evidence type="ECO:0000313" key="6">
    <source>
        <dbReference type="Proteomes" id="UP000552097"/>
    </source>
</evidence>
<dbReference type="EMBL" id="JACHMO010000001">
    <property type="protein sequence ID" value="MBB5803121.1"/>
    <property type="molecule type" value="Genomic_DNA"/>
</dbReference>
<dbReference type="SUPFAM" id="SSF53822">
    <property type="entry name" value="Periplasmic binding protein-like I"/>
    <property type="match status" value="1"/>
</dbReference>
<organism evidence="5 6">
    <name type="scientific">Saccharothrix ecbatanensis</name>
    <dbReference type="NCBI Taxonomy" id="1105145"/>
    <lineage>
        <taxon>Bacteria</taxon>
        <taxon>Bacillati</taxon>
        <taxon>Actinomycetota</taxon>
        <taxon>Actinomycetes</taxon>
        <taxon>Pseudonocardiales</taxon>
        <taxon>Pseudonocardiaceae</taxon>
        <taxon>Saccharothrix</taxon>
    </lineage>
</organism>
<dbReference type="PANTHER" id="PTHR30146">
    <property type="entry name" value="LACI-RELATED TRANSCRIPTIONAL REPRESSOR"/>
    <property type="match status" value="1"/>
</dbReference>
<proteinExistence type="predicted"/>
<keyword evidence="1" id="KW-0805">Transcription regulation</keyword>
<dbReference type="SUPFAM" id="SSF46785">
    <property type="entry name" value="Winged helix' DNA-binding domain"/>
    <property type="match status" value="1"/>
</dbReference>
<name>A0A7W9HJF2_9PSEU</name>
<dbReference type="Pfam" id="PF08220">
    <property type="entry name" value="HTH_DeoR"/>
    <property type="match status" value="1"/>
</dbReference>
<comment type="caution">
    <text evidence="5">The sequence shown here is derived from an EMBL/GenBank/DDBJ whole genome shotgun (WGS) entry which is preliminary data.</text>
</comment>
<reference evidence="5 6" key="1">
    <citation type="submission" date="2020-08" db="EMBL/GenBank/DDBJ databases">
        <title>Sequencing the genomes of 1000 actinobacteria strains.</title>
        <authorList>
            <person name="Klenk H.-P."/>
        </authorList>
    </citation>
    <scope>NUCLEOTIDE SEQUENCE [LARGE SCALE GENOMIC DNA]</scope>
    <source>
        <strain evidence="5 6">DSM 45486</strain>
    </source>
</reference>
<evidence type="ECO:0000256" key="1">
    <source>
        <dbReference type="ARBA" id="ARBA00023015"/>
    </source>
</evidence>
<dbReference type="PROSITE" id="PS51000">
    <property type="entry name" value="HTH_DEOR_2"/>
    <property type="match status" value="1"/>
</dbReference>
<evidence type="ECO:0000313" key="5">
    <source>
        <dbReference type="EMBL" id="MBB5803121.1"/>
    </source>
</evidence>
<dbReference type="Gene3D" id="1.10.10.10">
    <property type="entry name" value="Winged helix-like DNA-binding domain superfamily/Winged helix DNA-binding domain"/>
    <property type="match status" value="1"/>
</dbReference>
<sequence>MHATRRHQAILVAVRRDGSVRAGDLATQLGVSPITIRRDLAELEERGEVTRVHGGAVLPSSGPLDAPAGPRVTGRRPTIGMVIPAASQYFREIVEGARRAAQARDVKLVLAVSDYNLDDDRSHVQRLLDARVDGLLLTPSEPFARLAPALEWIAALPIPVLFVERSHDPIEHLHPVEYVSSDHQHGAIQAVRHLAGLGHHRVSLLTCTSPTSEWISSGYDAAVAALGLAVEVPRVENRTHGEISDRLDAILDQFTAEGVTAVIAHPDNVAIQLLQRARQRGLVVPDDLSVIAYDDEFAGLADIPLTAVAPPRENVGRLAVEFILRKLHSAHPDRAELHIRLLPHIVVRSSTGPPRP</sequence>
<evidence type="ECO:0000256" key="2">
    <source>
        <dbReference type="ARBA" id="ARBA00023125"/>
    </source>
</evidence>
<dbReference type="Gene3D" id="3.40.50.2300">
    <property type="match status" value="2"/>
</dbReference>
<evidence type="ECO:0000259" key="4">
    <source>
        <dbReference type="PROSITE" id="PS51000"/>
    </source>
</evidence>
<dbReference type="Pfam" id="PF13377">
    <property type="entry name" value="Peripla_BP_3"/>
    <property type="match status" value="1"/>
</dbReference>
<evidence type="ECO:0000256" key="3">
    <source>
        <dbReference type="ARBA" id="ARBA00023163"/>
    </source>
</evidence>
<dbReference type="InterPro" id="IPR036390">
    <property type="entry name" value="WH_DNA-bd_sf"/>
</dbReference>
<dbReference type="GO" id="GO:0000976">
    <property type="term" value="F:transcription cis-regulatory region binding"/>
    <property type="evidence" value="ECO:0007669"/>
    <property type="project" value="TreeGrafter"/>
</dbReference>
<feature type="domain" description="HTH deoR-type" evidence="4">
    <location>
        <begin position="3"/>
        <end position="58"/>
    </location>
</feature>
<dbReference type="PROSITE" id="PS00894">
    <property type="entry name" value="HTH_DEOR_1"/>
    <property type="match status" value="1"/>
</dbReference>
<dbReference type="GO" id="GO:0003700">
    <property type="term" value="F:DNA-binding transcription factor activity"/>
    <property type="evidence" value="ECO:0007669"/>
    <property type="project" value="InterPro"/>
</dbReference>
<dbReference type="PANTHER" id="PTHR30146:SF155">
    <property type="entry name" value="ALANINE RACEMASE"/>
    <property type="match status" value="1"/>
</dbReference>
<keyword evidence="6" id="KW-1185">Reference proteome</keyword>
<dbReference type="RefSeq" id="WP_184920274.1">
    <property type="nucleotide sequence ID" value="NZ_JACHMO010000001.1"/>
</dbReference>
<gene>
    <name evidence="5" type="ORF">F4560_002889</name>
</gene>
<accession>A0A7W9HJF2</accession>
<dbReference type="InterPro" id="IPR036388">
    <property type="entry name" value="WH-like_DNA-bd_sf"/>
</dbReference>